<protein>
    <submittedName>
        <fullName evidence="4">Uncharacterized protein</fullName>
    </submittedName>
</protein>
<name>A0AA36FTN4_9BILA</name>
<comment type="caution">
    <text evidence="4">The sequence shown here is derived from an EMBL/GenBank/DDBJ whole genome shotgun (WGS) entry which is preliminary data.</text>
</comment>
<keyword evidence="5" id="KW-1185">Reference proteome</keyword>
<feature type="compositionally biased region" description="Polar residues" evidence="2">
    <location>
        <begin position="200"/>
        <end position="210"/>
    </location>
</feature>
<organism evidence="4 5">
    <name type="scientific">Mesorhabditis spiculigera</name>
    <dbReference type="NCBI Taxonomy" id="96644"/>
    <lineage>
        <taxon>Eukaryota</taxon>
        <taxon>Metazoa</taxon>
        <taxon>Ecdysozoa</taxon>
        <taxon>Nematoda</taxon>
        <taxon>Chromadorea</taxon>
        <taxon>Rhabditida</taxon>
        <taxon>Rhabditina</taxon>
        <taxon>Rhabditomorpha</taxon>
        <taxon>Rhabditoidea</taxon>
        <taxon>Rhabditidae</taxon>
        <taxon>Mesorhabditinae</taxon>
        <taxon>Mesorhabditis</taxon>
    </lineage>
</organism>
<dbReference type="AlphaFoldDB" id="A0AA36FTN4"/>
<feature type="signal peptide" evidence="3">
    <location>
        <begin position="1"/>
        <end position="15"/>
    </location>
</feature>
<feature type="region of interest" description="Disordered" evidence="2">
    <location>
        <begin position="185"/>
        <end position="210"/>
    </location>
</feature>
<feature type="compositionally biased region" description="Acidic residues" evidence="2">
    <location>
        <begin position="243"/>
        <end position="254"/>
    </location>
</feature>
<keyword evidence="3" id="KW-0732">Signal</keyword>
<evidence type="ECO:0000256" key="2">
    <source>
        <dbReference type="SAM" id="MobiDB-lite"/>
    </source>
</evidence>
<feature type="non-terminal residue" evidence="4">
    <location>
        <position position="1"/>
    </location>
</feature>
<proteinExistence type="predicted"/>
<dbReference type="Proteomes" id="UP001177023">
    <property type="component" value="Unassembled WGS sequence"/>
</dbReference>
<accession>A0AA36FTN4</accession>
<dbReference type="EMBL" id="CATQJA010000898">
    <property type="protein sequence ID" value="CAJ0564649.1"/>
    <property type="molecule type" value="Genomic_DNA"/>
</dbReference>
<sequence length="347" mass="38868">MLLLLLLPLLDFCAASSKIVTPDLSHFSYYTPVNRNLMVHLEDPAFSSQFDQVKAFRDFDPVAIHKISPLRKKRDVSLDEIEKMLHDQKISPDSAKHLAAMMRRDEPLPSSEGDDSSDDELLRLLAEYSEMRKRLQDIERNIDLTQNTPSWGSKTTAQPEEELALLLEGKSIPSPPTDSQLLDAMNPASGSDVGDLVPMSSPSTDATTDQPVEATTPLLETMVGEIYGSKSTTEKPAQKKEDELEYYEEEEEATTTEAPKKKNTKHHKPAEISSPKKVYEYVSVNGAPPVLRSIHSPGFQTPQYSPLVFSGPQTRYPMLSQLPYDRYAAPIRPQGIPAFYYPMKKKA</sequence>
<feature type="region of interest" description="Disordered" evidence="2">
    <location>
        <begin position="226"/>
        <end position="272"/>
    </location>
</feature>
<reference evidence="4" key="1">
    <citation type="submission" date="2023-06" db="EMBL/GenBank/DDBJ databases">
        <authorList>
            <person name="Delattre M."/>
        </authorList>
    </citation>
    <scope>NUCLEOTIDE SEQUENCE</scope>
    <source>
        <strain evidence="4">AF72</strain>
    </source>
</reference>
<feature type="chain" id="PRO_5041419095" evidence="3">
    <location>
        <begin position="16"/>
        <end position="347"/>
    </location>
</feature>
<feature type="coiled-coil region" evidence="1">
    <location>
        <begin position="121"/>
        <end position="148"/>
    </location>
</feature>
<gene>
    <name evidence="4" type="ORF">MSPICULIGERA_LOCUS3322</name>
</gene>
<evidence type="ECO:0000256" key="1">
    <source>
        <dbReference type="SAM" id="Coils"/>
    </source>
</evidence>
<evidence type="ECO:0000256" key="3">
    <source>
        <dbReference type="SAM" id="SignalP"/>
    </source>
</evidence>
<keyword evidence="1" id="KW-0175">Coiled coil</keyword>
<evidence type="ECO:0000313" key="4">
    <source>
        <dbReference type="EMBL" id="CAJ0564649.1"/>
    </source>
</evidence>
<feature type="compositionally biased region" description="Basic and acidic residues" evidence="2">
    <location>
        <begin position="232"/>
        <end position="242"/>
    </location>
</feature>
<evidence type="ECO:0000313" key="5">
    <source>
        <dbReference type="Proteomes" id="UP001177023"/>
    </source>
</evidence>